<keyword evidence="3 5" id="KW-0808">Transferase</keyword>
<dbReference type="InterPro" id="IPR029044">
    <property type="entry name" value="Nucleotide-diphossugar_trans"/>
</dbReference>
<protein>
    <submittedName>
        <fullName evidence="5">Glycosyltransferase</fullName>
    </submittedName>
</protein>
<evidence type="ECO:0000313" key="6">
    <source>
        <dbReference type="Proteomes" id="UP000542342"/>
    </source>
</evidence>
<dbReference type="RefSeq" id="WP_194537907.1">
    <property type="nucleotide sequence ID" value="NZ_JACEFB010000006.1"/>
</dbReference>
<proteinExistence type="inferred from homology"/>
<comment type="similarity">
    <text evidence="1">Belongs to the glycosyltransferase 2 family.</text>
</comment>
<gene>
    <name evidence="5" type="ORF">H0921_09870</name>
</gene>
<dbReference type="AlphaFoldDB" id="A0A7V8VEG6"/>
<evidence type="ECO:0000256" key="3">
    <source>
        <dbReference type="ARBA" id="ARBA00022679"/>
    </source>
</evidence>
<dbReference type="Proteomes" id="UP000542342">
    <property type="component" value="Unassembled WGS sequence"/>
</dbReference>
<dbReference type="EMBL" id="JACEFB010000006">
    <property type="protein sequence ID" value="MBA2226466.1"/>
    <property type="molecule type" value="Genomic_DNA"/>
</dbReference>
<dbReference type="PANTHER" id="PTHR43179">
    <property type="entry name" value="RHAMNOSYLTRANSFERASE WBBL"/>
    <property type="match status" value="1"/>
</dbReference>
<reference evidence="5 6" key="1">
    <citation type="submission" date="2020-07" db="EMBL/GenBank/DDBJ databases">
        <title>Thermogemmata thermophila gen. nov., sp. nov., a novel moderate thermophilic planctomycete from a Kamchatka hot spring.</title>
        <authorList>
            <person name="Elcheninov A.G."/>
            <person name="Podosokorskaya O.A."/>
            <person name="Kovaleva O.L."/>
            <person name="Novikov A."/>
            <person name="Bonch-Osmolovskaya E.A."/>
            <person name="Toshchakov S.V."/>
            <person name="Kublanov I.V."/>
        </authorList>
    </citation>
    <scope>NUCLEOTIDE SEQUENCE [LARGE SCALE GENOMIC DNA]</scope>
    <source>
        <strain evidence="5 6">2918</strain>
    </source>
</reference>
<feature type="domain" description="Glycosyltransferase 2-like" evidence="4">
    <location>
        <begin position="5"/>
        <end position="184"/>
    </location>
</feature>
<accession>A0A7V8VEG6</accession>
<evidence type="ECO:0000256" key="1">
    <source>
        <dbReference type="ARBA" id="ARBA00006739"/>
    </source>
</evidence>
<dbReference type="InterPro" id="IPR001173">
    <property type="entry name" value="Glyco_trans_2-like"/>
</dbReference>
<evidence type="ECO:0000259" key="4">
    <source>
        <dbReference type="Pfam" id="PF00535"/>
    </source>
</evidence>
<evidence type="ECO:0000256" key="2">
    <source>
        <dbReference type="ARBA" id="ARBA00022676"/>
    </source>
</evidence>
<dbReference type="Pfam" id="PF00535">
    <property type="entry name" value="Glycos_transf_2"/>
    <property type="match status" value="1"/>
</dbReference>
<keyword evidence="2" id="KW-0328">Glycosyltransferase</keyword>
<evidence type="ECO:0000313" key="5">
    <source>
        <dbReference type="EMBL" id="MBA2226466.1"/>
    </source>
</evidence>
<dbReference type="SUPFAM" id="SSF53448">
    <property type="entry name" value="Nucleotide-diphospho-sugar transferases"/>
    <property type="match status" value="1"/>
</dbReference>
<organism evidence="5 6">
    <name type="scientific">Thermogemmata fonticola</name>
    <dbReference type="NCBI Taxonomy" id="2755323"/>
    <lineage>
        <taxon>Bacteria</taxon>
        <taxon>Pseudomonadati</taxon>
        <taxon>Planctomycetota</taxon>
        <taxon>Planctomycetia</taxon>
        <taxon>Gemmatales</taxon>
        <taxon>Gemmataceae</taxon>
        <taxon>Thermogemmata</taxon>
    </lineage>
</organism>
<comment type="caution">
    <text evidence="5">The sequence shown here is derived from an EMBL/GenBank/DDBJ whole genome shotgun (WGS) entry which is preliminary data.</text>
</comment>
<sequence length="301" mass="33793">MSALTVIIPTHRGGALLYRCLQSVLRHAPSGTEILVVDDASPQEALQSIIRDFPTILLFRLPRRRGFCYAANIGIEAAHNPIVELLNDDTEVAAGWAEAALAHFQQSDVVAVAPLILQYPKRKGDSTITYAYIDAAGDDYDPGGYAWKRGHGLPWSDQLPLHLRVAGSVTSASACAAFYRREAIRAAGGLALSFKAYFEDVDLGLRLRQRGGEIIFEPASIVWHHGSASYGRSPYRPLLEQQSCNEERLFWRHWRYYGGWRLLPRHLAVLLGKFCRRWSEGRLLPWTFGRLRAWGELVVKP</sequence>
<dbReference type="GO" id="GO:0016757">
    <property type="term" value="F:glycosyltransferase activity"/>
    <property type="evidence" value="ECO:0007669"/>
    <property type="project" value="UniProtKB-KW"/>
</dbReference>
<name>A0A7V8VEG6_9BACT</name>
<keyword evidence="6" id="KW-1185">Reference proteome</keyword>
<dbReference type="PANTHER" id="PTHR43179:SF12">
    <property type="entry name" value="GALACTOFURANOSYLTRANSFERASE GLFT2"/>
    <property type="match status" value="1"/>
</dbReference>
<dbReference type="Gene3D" id="3.90.550.10">
    <property type="entry name" value="Spore Coat Polysaccharide Biosynthesis Protein SpsA, Chain A"/>
    <property type="match status" value="1"/>
</dbReference>